<dbReference type="EMBL" id="VSFF01000011">
    <property type="protein sequence ID" value="TYC11157.1"/>
    <property type="molecule type" value="Genomic_DNA"/>
</dbReference>
<dbReference type="AlphaFoldDB" id="A0A5D0TZ92"/>
<dbReference type="GO" id="GO:0005524">
    <property type="term" value="F:ATP binding"/>
    <property type="evidence" value="ECO:0007669"/>
    <property type="project" value="UniProtKB-KW"/>
</dbReference>
<dbReference type="CDD" id="cd16936">
    <property type="entry name" value="HATPase_RsbW-like"/>
    <property type="match status" value="1"/>
</dbReference>
<dbReference type="SUPFAM" id="SSF55874">
    <property type="entry name" value="ATPase domain of HSP90 chaperone/DNA topoisomerase II/histidine kinase"/>
    <property type="match status" value="1"/>
</dbReference>
<evidence type="ECO:0000313" key="3">
    <source>
        <dbReference type="EMBL" id="TYC11157.1"/>
    </source>
</evidence>
<protein>
    <submittedName>
        <fullName evidence="3">ATP-binding protein</fullName>
    </submittedName>
</protein>
<name>A0A5D0TZ92_9ACTN</name>
<dbReference type="InterPro" id="IPR050267">
    <property type="entry name" value="Anti-sigma-factor_SerPK"/>
</dbReference>
<dbReference type="PANTHER" id="PTHR35526:SF3">
    <property type="entry name" value="ANTI-SIGMA-F FACTOR RSBW"/>
    <property type="match status" value="1"/>
</dbReference>
<keyword evidence="4" id="KW-1185">Reference proteome</keyword>
<dbReference type="OrthoDB" id="3871793at2"/>
<reference evidence="3 4" key="1">
    <citation type="submission" date="2019-08" db="EMBL/GenBank/DDBJ databases">
        <title>Actinomadura sp. nov. CYP1-5 isolated from mountain soil.</title>
        <authorList>
            <person name="Songsumanus A."/>
            <person name="Kuncharoen N."/>
            <person name="Kudo T."/>
            <person name="Yuki M."/>
            <person name="Igarashi Y."/>
            <person name="Tanasupawat S."/>
        </authorList>
    </citation>
    <scope>NUCLEOTIDE SEQUENCE [LARGE SCALE GENOMIC DNA]</scope>
    <source>
        <strain evidence="3 4">GKU157</strain>
    </source>
</reference>
<dbReference type="InterPro" id="IPR003594">
    <property type="entry name" value="HATPase_dom"/>
</dbReference>
<feature type="domain" description="Histidine kinase/HSP90-like ATPase" evidence="2">
    <location>
        <begin position="22"/>
        <end position="127"/>
    </location>
</feature>
<keyword evidence="1" id="KW-0723">Serine/threonine-protein kinase</keyword>
<keyword evidence="1" id="KW-0418">Kinase</keyword>
<keyword evidence="1" id="KW-0808">Transferase</keyword>
<dbReference type="Gene3D" id="3.30.565.10">
    <property type="entry name" value="Histidine kinase-like ATPase, C-terminal domain"/>
    <property type="match status" value="1"/>
</dbReference>
<keyword evidence="3" id="KW-0547">Nucleotide-binding</keyword>
<evidence type="ECO:0000313" key="4">
    <source>
        <dbReference type="Proteomes" id="UP000322634"/>
    </source>
</evidence>
<organism evidence="3 4">
    <name type="scientific">Actinomadura syzygii</name>
    <dbReference type="NCBI Taxonomy" id="1427538"/>
    <lineage>
        <taxon>Bacteria</taxon>
        <taxon>Bacillati</taxon>
        <taxon>Actinomycetota</taxon>
        <taxon>Actinomycetes</taxon>
        <taxon>Streptosporangiales</taxon>
        <taxon>Thermomonosporaceae</taxon>
        <taxon>Actinomadura</taxon>
    </lineage>
</organism>
<dbReference type="GO" id="GO:0004674">
    <property type="term" value="F:protein serine/threonine kinase activity"/>
    <property type="evidence" value="ECO:0007669"/>
    <property type="project" value="UniProtKB-KW"/>
</dbReference>
<dbReference type="PANTHER" id="PTHR35526">
    <property type="entry name" value="ANTI-SIGMA-F FACTOR RSBW-RELATED"/>
    <property type="match status" value="1"/>
</dbReference>
<dbReference type="Proteomes" id="UP000322634">
    <property type="component" value="Unassembled WGS sequence"/>
</dbReference>
<accession>A0A5D0TZ92</accession>
<keyword evidence="3" id="KW-0067">ATP-binding</keyword>
<gene>
    <name evidence="3" type="ORF">FXF65_29870</name>
</gene>
<evidence type="ECO:0000256" key="1">
    <source>
        <dbReference type="ARBA" id="ARBA00022527"/>
    </source>
</evidence>
<proteinExistence type="predicted"/>
<dbReference type="InterPro" id="IPR036890">
    <property type="entry name" value="HATPase_C_sf"/>
</dbReference>
<evidence type="ECO:0000259" key="2">
    <source>
        <dbReference type="Pfam" id="PF13581"/>
    </source>
</evidence>
<sequence>MVTVPTLRFDTLLLPGIDRAAGHARQWLHDVLGDHPALDDAALCMSELVANALRHTDSGPDGQVRVEVGHSERVVRVEVVDDGGGASVPHLALVGETAVCGRGLLLVSFLTADWGVERRGEGHAVWFEIHSR</sequence>
<dbReference type="Pfam" id="PF13581">
    <property type="entry name" value="HATPase_c_2"/>
    <property type="match status" value="1"/>
</dbReference>
<comment type="caution">
    <text evidence="3">The sequence shown here is derived from an EMBL/GenBank/DDBJ whole genome shotgun (WGS) entry which is preliminary data.</text>
</comment>